<keyword evidence="1" id="KW-0812">Transmembrane</keyword>
<proteinExistence type="predicted"/>
<keyword evidence="1" id="KW-0472">Membrane</keyword>
<dbReference type="Proteomes" id="UP000492821">
    <property type="component" value="Unassembled WGS sequence"/>
</dbReference>
<evidence type="ECO:0000313" key="3">
    <source>
        <dbReference type="WBParaSite" id="Pan_g9322.t1"/>
    </source>
</evidence>
<reference evidence="3" key="2">
    <citation type="submission" date="2020-10" db="UniProtKB">
        <authorList>
            <consortium name="WormBaseParasite"/>
        </authorList>
    </citation>
    <scope>IDENTIFICATION</scope>
</reference>
<feature type="transmembrane region" description="Helical" evidence="1">
    <location>
        <begin position="54"/>
        <end position="77"/>
    </location>
</feature>
<reference evidence="2" key="1">
    <citation type="journal article" date="2013" name="Genetics">
        <title>The draft genome and transcriptome of Panagrellus redivivus are shaped by the harsh demands of a free-living lifestyle.</title>
        <authorList>
            <person name="Srinivasan J."/>
            <person name="Dillman A.R."/>
            <person name="Macchietto M.G."/>
            <person name="Heikkinen L."/>
            <person name="Lakso M."/>
            <person name="Fracchia K.M."/>
            <person name="Antoshechkin I."/>
            <person name="Mortazavi A."/>
            <person name="Wong G."/>
            <person name="Sternberg P.W."/>
        </authorList>
    </citation>
    <scope>NUCLEOTIDE SEQUENCE [LARGE SCALE GENOMIC DNA]</scope>
    <source>
        <strain evidence="2">MT8872</strain>
    </source>
</reference>
<name>A0A7E4WBS0_PANRE</name>
<dbReference type="AlphaFoldDB" id="A0A7E4WBS0"/>
<dbReference type="WBParaSite" id="Pan_g9322.t1">
    <property type="protein sequence ID" value="Pan_g9322.t1"/>
    <property type="gene ID" value="Pan_g9322"/>
</dbReference>
<protein>
    <submittedName>
        <fullName evidence="3">Uncharacterized protein</fullName>
    </submittedName>
</protein>
<organism evidence="2 3">
    <name type="scientific">Panagrellus redivivus</name>
    <name type="common">Microworm</name>
    <dbReference type="NCBI Taxonomy" id="6233"/>
    <lineage>
        <taxon>Eukaryota</taxon>
        <taxon>Metazoa</taxon>
        <taxon>Ecdysozoa</taxon>
        <taxon>Nematoda</taxon>
        <taxon>Chromadorea</taxon>
        <taxon>Rhabditida</taxon>
        <taxon>Tylenchina</taxon>
        <taxon>Panagrolaimomorpha</taxon>
        <taxon>Panagrolaimoidea</taxon>
        <taxon>Panagrolaimidae</taxon>
        <taxon>Panagrellus</taxon>
    </lineage>
</organism>
<sequence length="143" mass="16059">MGHNLVAIRSISRRFRRACFVPVNAKVDGCKNTICNENYKNGVLETDESSAREVLITLIATFIVTLLWNGMCLAIIIKVCQAARNKRKGCSPLLPMDADTDAQDADITVKKTTKPRWGPETTRANYCYLVALTFCLMKLFVRQ</sequence>
<accession>A0A7E4WBS0</accession>
<evidence type="ECO:0000313" key="2">
    <source>
        <dbReference type="Proteomes" id="UP000492821"/>
    </source>
</evidence>
<keyword evidence="1" id="KW-1133">Transmembrane helix</keyword>
<keyword evidence="2" id="KW-1185">Reference proteome</keyword>
<evidence type="ECO:0000256" key="1">
    <source>
        <dbReference type="SAM" id="Phobius"/>
    </source>
</evidence>